<gene>
    <name evidence="3" type="ORF">DPMN_135008</name>
</gene>
<evidence type="ECO:0000313" key="3">
    <source>
        <dbReference type="EMBL" id="KAH3806684.1"/>
    </source>
</evidence>
<dbReference type="PANTHER" id="PTHR23282">
    <property type="entry name" value="APICAL ENDOSOMAL GLYCOPROTEIN PRECURSOR"/>
    <property type="match status" value="1"/>
</dbReference>
<feature type="signal peptide" evidence="1">
    <location>
        <begin position="1"/>
        <end position="20"/>
    </location>
</feature>
<dbReference type="InterPro" id="IPR051560">
    <property type="entry name" value="MAM_domain-containing"/>
</dbReference>
<dbReference type="SUPFAM" id="SSF49899">
    <property type="entry name" value="Concanavalin A-like lectins/glucanases"/>
    <property type="match status" value="1"/>
</dbReference>
<keyword evidence="4" id="KW-1185">Reference proteome</keyword>
<dbReference type="InterPro" id="IPR013320">
    <property type="entry name" value="ConA-like_dom_sf"/>
</dbReference>
<dbReference type="SMART" id="SM00137">
    <property type="entry name" value="MAM"/>
    <property type="match status" value="1"/>
</dbReference>
<feature type="chain" id="PRO_5038449776" description="MAM domain-containing protein" evidence="1">
    <location>
        <begin position="21"/>
        <end position="195"/>
    </location>
</feature>
<evidence type="ECO:0000313" key="4">
    <source>
        <dbReference type="Proteomes" id="UP000828390"/>
    </source>
</evidence>
<dbReference type="PANTHER" id="PTHR23282:SF101">
    <property type="entry name" value="MAM DOMAIN-CONTAINING PROTEIN"/>
    <property type="match status" value="1"/>
</dbReference>
<dbReference type="EMBL" id="JAIWYP010000006">
    <property type="protein sequence ID" value="KAH3806684.1"/>
    <property type="molecule type" value="Genomic_DNA"/>
</dbReference>
<dbReference type="OrthoDB" id="412155at2759"/>
<proteinExistence type="predicted"/>
<dbReference type="Pfam" id="PF00629">
    <property type="entry name" value="MAM"/>
    <property type="match status" value="1"/>
</dbReference>
<accession>A0A9D4G037</accession>
<dbReference type="InterPro" id="IPR000998">
    <property type="entry name" value="MAM_dom"/>
</dbReference>
<comment type="caution">
    <text evidence="3">The sequence shown here is derived from an EMBL/GenBank/DDBJ whole genome shotgun (WGS) entry which is preliminary data.</text>
</comment>
<dbReference type="Proteomes" id="UP000828390">
    <property type="component" value="Unassembled WGS sequence"/>
</dbReference>
<keyword evidence="1" id="KW-0732">Signal</keyword>
<protein>
    <recommendedName>
        <fullName evidence="2">MAM domain-containing protein</fullName>
    </recommendedName>
</protein>
<dbReference type="PROSITE" id="PS50060">
    <property type="entry name" value="MAM_2"/>
    <property type="match status" value="1"/>
</dbReference>
<evidence type="ECO:0000256" key="1">
    <source>
        <dbReference type="SAM" id="SignalP"/>
    </source>
</evidence>
<dbReference type="GO" id="GO:0016020">
    <property type="term" value="C:membrane"/>
    <property type="evidence" value="ECO:0007669"/>
    <property type="project" value="InterPro"/>
</dbReference>
<name>A0A9D4G037_DREPO</name>
<reference evidence="3" key="1">
    <citation type="journal article" date="2019" name="bioRxiv">
        <title>The Genome of the Zebra Mussel, Dreissena polymorpha: A Resource for Invasive Species Research.</title>
        <authorList>
            <person name="McCartney M.A."/>
            <person name="Auch B."/>
            <person name="Kono T."/>
            <person name="Mallez S."/>
            <person name="Zhang Y."/>
            <person name="Obille A."/>
            <person name="Becker A."/>
            <person name="Abrahante J.E."/>
            <person name="Garbe J."/>
            <person name="Badalamenti J.P."/>
            <person name="Herman A."/>
            <person name="Mangelson H."/>
            <person name="Liachko I."/>
            <person name="Sullivan S."/>
            <person name="Sone E.D."/>
            <person name="Koren S."/>
            <person name="Silverstein K.A.T."/>
            <person name="Beckman K.B."/>
            <person name="Gohl D.M."/>
        </authorList>
    </citation>
    <scope>NUCLEOTIDE SEQUENCE</scope>
    <source>
        <strain evidence="3">Duluth1</strain>
        <tissue evidence="3">Whole animal</tissue>
    </source>
</reference>
<feature type="domain" description="MAM" evidence="2">
    <location>
        <begin position="34"/>
        <end position="195"/>
    </location>
</feature>
<dbReference type="Gene3D" id="2.60.120.200">
    <property type="match status" value="1"/>
</dbReference>
<reference evidence="3" key="2">
    <citation type="submission" date="2020-11" db="EMBL/GenBank/DDBJ databases">
        <authorList>
            <person name="McCartney M.A."/>
            <person name="Auch B."/>
            <person name="Kono T."/>
            <person name="Mallez S."/>
            <person name="Becker A."/>
            <person name="Gohl D.M."/>
            <person name="Silverstein K.A.T."/>
            <person name="Koren S."/>
            <person name="Bechman K.B."/>
            <person name="Herman A."/>
            <person name="Abrahante J.E."/>
            <person name="Garbe J."/>
        </authorList>
    </citation>
    <scope>NUCLEOTIDE SEQUENCE</scope>
    <source>
        <strain evidence="3">Duluth1</strain>
        <tissue evidence="3">Whole animal</tissue>
    </source>
</reference>
<sequence>MLKTVERIFTALWIASLASSRSNLDDFPAVQNKLNCTFDADLCQWTQAKNDDFDWTRHTGSTPTDGTGPTTDHGGSGFYLFIETSAPRALDEQSFLISPFIDTWNHVTMCFQMFYHANGASLGDLHVSLETSGYVNSTVQEFSGPLNSSDTWEKIAFTIRPISKFQISIRGTVGNGFLGDIAIDDVSVAPGACPP</sequence>
<evidence type="ECO:0000259" key="2">
    <source>
        <dbReference type="PROSITE" id="PS50060"/>
    </source>
</evidence>
<dbReference type="CDD" id="cd06263">
    <property type="entry name" value="MAM"/>
    <property type="match status" value="1"/>
</dbReference>
<organism evidence="3 4">
    <name type="scientific">Dreissena polymorpha</name>
    <name type="common">Zebra mussel</name>
    <name type="synonym">Mytilus polymorpha</name>
    <dbReference type="NCBI Taxonomy" id="45954"/>
    <lineage>
        <taxon>Eukaryota</taxon>
        <taxon>Metazoa</taxon>
        <taxon>Spiralia</taxon>
        <taxon>Lophotrochozoa</taxon>
        <taxon>Mollusca</taxon>
        <taxon>Bivalvia</taxon>
        <taxon>Autobranchia</taxon>
        <taxon>Heteroconchia</taxon>
        <taxon>Euheterodonta</taxon>
        <taxon>Imparidentia</taxon>
        <taxon>Neoheterodontei</taxon>
        <taxon>Myida</taxon>
        <taxon>Dreissenoidea</taxon>
        <taxon>Dreissenidae</taxon>
        <taxon>Dreissena</taxon>
    </lineage>
</organism>
<dbReference type="AlphaFoldDB" id="A0A9D4G037"/>